<evidence type="ECO:0000313" key="1">
    <source>
        <dbReference type="EMBL" id="CAG8748312.1"/>
    </source>
</evidence>
<reference evidence="1" key="1">
    <citation type="submission" date="2021-06" db="EMBL/GenBank/DDBJ databases">
        <authorList>
            <person name="Kallberg Y."/>
            <person name="Tangrot J."/>
            <person name="Rosling A."/>
        </authorList>
    </citation>
    <scope>NUCLEOTIDE SEQUENCE</scope>
    <source>
        <strain evidence="1">87-6 pot B 2015</strain>
    </source>
</reference>
<dbReference type="Proteomes" id="UP000789375">
    <property type="component" value="Unassembled WGS sequence"/>
</dbReference>
<evidence type="ECO:0000313" key="2">
    <source>
        <dbReference type="Proteomes" id="UP000789375"/>
    </source>
</evidence>
<dbReference type="AlphaFoldDB" id="A0A9N9ITS0"/>
<accession>A0A9N9ITS0</accession>
<name>A0A9N9ITS0_FUNMO</name>
<sequence>DGTPQCYVIFHTSGLTIMSDYHTARYMGLLENWLQYIIPKFSEKRPFGKMAFRIMSDISGAVYHLQENDSKTFSGLSRIANNIKLR</sequence>
<organism evidence="1 2">
    <name type="scientific">Funneliformis mosseae</name>
    <name type="common">Endomycorrhizal fungus</name>
    <name type="synonym">Glomus mosseae</name>
    <dbReference type="NCBI Taxonomy" id="27381"/>
    <lineage>
        <taxon>Eukaryota</taxon>
        <taxon>Fungi</taxon>
        <taxon>Fungi incertae sedis</taxon>
        <taxon>Mucoromycota</taxon>
        <taxon>Glomeromycotina</taxon>
        <taxon>Glomeromycetes</taxon>
        <taxon>Glomerales</taxon>
        <taxon>Glomeraceae</taxon>
        <taxon>Funneliformis</taxon>
    </lineage>
</organism>
<gene>
    <name evidence="1" type="ORF">FMOSSE_LOCUS16512</name>
</gene>
<dbReference type="EMBL" id="CAJVPP010023848">
    <property type="protein sequence ID" value="CAG8748312.1"/>
    <property type="molecule type" value="Genomic_DNA"/>
</dbReference>
<feature type="non-terminal residue" evidence="1">
    <location>
        <position position="86"/>
    </location>
</feature>
<proteinExistence type="predicted"/>
<feature type="non-terminal residue" evidence="1">
    <location>
        <position position="1"/>
    </location>
</feature>
<protein>
    <submittedName>
        <fullName evidence="1">4444_t:CDS:1</fullName>
    </submittedName>
</protein>
<keyword evidence="2" id="KW-1185">Reference proteome</keyword>
<comment type="caution">
    <text evidence="1">The sequence shown here is derived from an EMBL/GenBank/DDBJ whole genome shotgun (WGS) entry which is preliminary data.</text>
</comment>